<sequence length="601" mass="66373">LSVAKSEDQLCSNCTEQQITRKVPGKCDVCWPCSECYVGFGLSVACGTTVSRDADIVCVACTRGVNFSDTSGSEQCQTCATCAGKHEHVLENCSPERNVKCECEDGYYRNRTTKECQPCVLCCTDDWKIAKRCRGDEGEIAKKCKFKIPWTKACSSLSVSSTIGDASKPIEHHSSVVVVTSSSLPINSFFHTTATPLLERITVIASAVSKTVQIEATSSSTLGHARQSGILSVSESLNADSPLLKDKKMEETLKAHISHQSVIVNILVSLLTIVLGIVFVLIVGCVVKYIFKKYKSKKSVSVSQNDMEKGTENDDGESSASGSVIAPLLPSTEDPNEIPLVPLASDKTCETQDFSNYVSSSTKQEGQGVDVQIEKGIPTSLDNEPRPNGKLRHSQFFIKHEKKQDITIFLPSKNQYSNNLFKKTRIYNSTVCSDQENKTIIIIITFIYTAQIQLYSFQMLLTIKGLKIYLTIKDLKIYPNCPLVKPLIQSTGYSKGYLTHINDVPSSLINSICMLLDEERDIIDGKDYTMLASKLNVNSLTIRYLKQQKQSGKISPTYILLLQVFASMKDSGTLKHLCSILEGMERYDVVRVIDKWAANNP</sequence>
<evidence type="ECO:0000256" key="3">
    <source>
        <dbReference type="ARBA" id="ARBA00022737"/>
    </source>
</evidence>
<protein>
    <recommendedName>
        <fullName evidence="13">TNFR-Cys domain-containing protein</fullName>
    </recommendedName>
</protein>
<evidence type="ECO:0000256" key="5">
    <source>
        <dbReference type="ARBA" id="ARBA00023180"/>
    </source>
</evidence>
<evidence type="ECO:0000256" key="4">
    <source>
        <dbReference type="ARBA" id="ARBA00023157"/>
    </source>
</evidence>
<dbReference type="SUPFAM" id="SSF47986">
    <property type="entry name" value="DEATH domain"/>
    <property type="match status" value="1"/>
</dbReference>
<keyword evidence="2" id="KW-0732">Signal</keyword>
<keyword evidence="8" id="KW-0812">Transmembrane</keyword>
<evidence type="ECO:0000313" key="11">
    <source>
        <dbReference type="EMBL" id="CAH3023845.1"/>
    </source>
</evidence>
<keyword evidence="1" id="KW-0053">Apoptosis</keyword>
<dbReference type="InterPro" id="IPR001368">
    <property type="entry name" value="TNFR/NGFR_Cys_rich_reg"/>
</dbReference>
<evidence type="ECO:0008006" key="13">
    <source>
        <dbReference type="Google" id="ProtNLM"/>
    </source>
</evidence>
<reference evidence="11 12" key="1">
    <citation type="submission" date="2022-05" db="EMBL/GenBank/DDBJ databases">
        <authorList>
            <consortium name="Genoscope - CEA"/>
            <person name="William W."/>
        </authorList>
    </citation>
    <scope>NUCLEOTIDE SEQUENCE [LARGE SCALE GENOMIC DNA]</scope>
</reference>
<keyword evidence="8" id="KW-1133">Transmembrane helix</keyword>
<accession>A0ABN8M2Y1</accession>
<evidence type="ECO:0000256" key="1">
    <source>
        <dbReference type="ARBA" id="ARBA00022703"/>
    </source>
</evidence>
<keyword evidence="4 6" id="KW-1015">Disulfide bond</keyword>
<feature type="repeat" description="TNFR-Cys" evidence="6">
    <location>
        <begin position="60"/>
        <end position="101"/>
    </location>
</feature>
<evidence type="ECO:0000259" key="10">
    <source>
        <dbReference type="PROSITE" id="PS50050"/>
    </source>
</evidence>
<keyword evidence="12" id="KW-1185">Reference proteome</keyword>
<keyword evidence="8" id="KW-0472">Membrane</keyword>
<feature type="non-terminal residue" evidence="11">
    <location>
        <position position="1"/>
    </location>
</feature>
<evidence type="ECO:0000256" key="7">
    <source>
        <dbReference type="SAM" id="MobiDB-lite"/>
    </source>
</evidence>
<keyword evidence="3" id="KW-0677">Repeat</keyword>
<feature type="domain" description="TNFR-Cys" evidence="10">
    <location>
        <begin position="60"/>
        <end position="101"/>
    </location>
</feature>
<evidence type="ECO:0000256" key="2">
    <source>
        <dbReference type="ARBA" id="ARBA00022729"/>
    </source>
</evidence>
<gene>
    <name evidence="11" type="ORF">PEVE_00020652</name>
</gene>
<dbReference type="Gene3D" id="1.10.533.10">
    <property type="entry name" value="Death Domain, Fas"/>
    <property type="match status" value="1"/>
</dbReference>
<dbReference type="Gene3D" id="2.10.50.10">
    <property type="entry name" value="Tumor Necrosis Factor Receptor, subunit A, domain 2"/>
    <property type="match status" value="1"/>
</dbReference>
<dbReference type="Proteomes" id="UP001159427">
    <property type="component" value="Unassembled WGS sequence"/>
</dbReference>
<comment type="caution">
    <text evidence="11">The sequence shown here is derived from an EMBL/GenBank/DDBJ whole genome shotgun (WGS) entry which is preliminary data.</text>
</comment>
<feature type="domain" description="Death" evidence="9">
    <location>
        <begin position="525"/>
        <end position="597"/>
    </location>
</feature>
<keyword evidence="5" id="KW-0325">Glycoprotein</keyword>
<feature type="region of interest" description="Disordered" evidence="7">
    <location>
        <begin position="302"/>
        <end position="337"/>
    </location>
</feature>
<name>A0ABN8M2Y1_9CNID</name>
<dbReference type="PANTHER" id="PTHR46605">
    <property type="entry name" value="TUMOR NECROSIS FACTOR RECEPTOR"/>
    <property type="match status" value="1"/>
</dbReference>
<dbReference type="InterPro" id="IPR052302">
    <property type="entry name" value="Neurotrophin_rcpt-DD"/>
</dbReference>
<dbReference type="EMBL" id="CALNXI010000277">
    <property type="protein sequence ID" value="CAH3023845.1"/>
    <property type="molecule type" value="Genomic_DNA"/>
</dbReference>
<dbReference type="Pfam" id="PF00531">
    <property type="entry name" value="Death"/>
    <property type="match status" value="1"/>
</dbReference>
<dbReference type="PROSITE" id="PS50050">
    <property type="entry name" value="TNFR_NGFR_2"/>
    <property type="match status" value="1"/>
</dbReference>
<organism evidence="11 12">
    <name type="scientific">Porites evermanni</name>
    <dbReference type="NCBI Taxonomy" id="104178"/>
    <lineage>
        <taxon>Eukaryota</taxon>
        <taxon>Metazoa</taxon>
        <taxon>Cnidaria</taxon>
        <taxon>Anthozoa</taxon>
        <taxon>Hexacorallia</taxon>
        <taxon>Scleractinia</taxon>
        <taxon>Fungiina</taxon>
        <taxon>Poritidae</taxon>
        <taxon>Porites</taxon>
    </lineage>
</organism>
<feature type="transmembrane region" description="Helical" evidence="8">
    <location>
        <begin position="262"/>
        <end position="291"/>
    </location>
</feature>
<evidence type="ECO:0000313" key="12">
    <source>
        <dbReference type="Proteomes" id="UP001159427"/>
    </source>
</evidence>
<evidence type="ECO:0000259" key="9">
    <source>
        <dbReference type="PROSITE" id="PS50017"/>
    </source>
</evidence>
<dbReference type="InterPro" id="IPR000488">
    <property type="entry name" value="Death_dom"/>
</dbReference>
<dbReference type="PANTHER" id="PTHR46605:SF2">
    <property type="entry name" value="TNFR-CYS DOMAIN-CONTAINING PROTEIN"/>
    <property type="match status" value="1"/>
</dbReference>
<dbReference type="InterPro" id="IPR011029">
    <property type="entry name" value="DEATH-like_dom_sf"/>
</dbReference>
<proteinExistence type="predicted"/>
<feature type="disulfide bond" evidence="6">
    <location>
        <begin position="61"/>
        <end position="76"/>
    </location>
</feature>
<evidence type="ECO:0000256" key="8">
    <source>
        <dbReference type="SAM" id="Phobius"/>
    </source>
</evidence>
<evidence type="ECO:0000256" key="6">
    <source>
        <dbReference type="PROSITE-ProRule" id="PRU00206"/>
    </source>
</evidence>
<comment type="caution">
    <text evidence="6">Lacks conserved residue(s) required for the propagation of feature annotation.</text>
</comment>
<dbReference type="PROSITE" id="PS50017">
    <property type="entry name" value="DEATH_DOMAIN"/>
    <property type="match status" value="1"/>
</dbReference>